<feature type="transmembrane region" description="Helical" evidence="1">
    <location>
        <begin position="95"/>
        <end position="113"/>
    </location>
</feature>
<dbReference type="RefSeq" id="WP_034705231.1">
    <property type="nucleotide sequence ID" value="NZ_JPRO01000010.1"/>
</dbReference>
<dbReference type="STRING" id="421531.IX38_12405"/>
<keyword evidence="1" id="KW-0472">Membrane</keyword>
<gene>
    <name evidence="2" type="ORF">IX38_12405</name>
</gene>
<name>A0A085ZEA3_9FLAO</name>
<proteinExistence type="predicted"/>
<evidence type="ECO:0000256" key="1">
    <source>
        <dbReference type="SAM" id="Phobius"/>
    </source>
</evidence>
<sequence>MDIPRKKNIEDLEENNSFQEIYDFLDSHLEKENSDGFSLGFSKNIIRKIEAKQQRRFNVKIYILISILMLMSIPMFVSFISSDFILMLFSVVSKYKFTFAFFIIAVILIQLGEKMINSRKDIR</sequence>
<reference evidence="2 3" key="1">
    <citation type="submission" date="2014-07" db="EMBL/GenBank/DDBJ databases">
        <title>Genome of Chryseobacterium luteum DSM 18605.</title>
        <authorList>
            <person name="Stropko S.J."/>
            <person name="Pipes S.E."/>
            <person name="Newman J.D."/>
        </authorList>
    </citation>
    <scope>NUCLEOTIDE SEQUENCE [LARGE SCALE GENOMIC DNA]</scope>
    <source>
        <strain evidence="2 3">DSM 18605</strain>
    </source>
</reference>
<dbReference type="eggNOG" id="ENOG50311EC">
    <property type="taxonomic scope" value="Bacteria"/>
</dbReference>
<feature type="transmembrane region" description="Helical" evidence="1">
    <location>
        <begin position="61"/>
        <end position="89"/>
    </location>
</feature>
<keyword evidence="1" id="KW-1133">Transmembrane helix</keyword>
<evidence type="ECO:0000313" key="2">
    <source>
        <dbReference type="EMBL" id="KFF02767.1"/>
    </source>
</evidence>
<dbReference type="EMBL" id="JPRO01000010">
    <property type="protein sequence ID" value="KFF02767.1"/>
    <property type="molecule type" value="Genomic_DNA"/>
</dbReference>
<keyword evidence="3" id="KW-1185">Reference proteome</keyword>
<keyword evidence="1" id="KW-0812">Transmembrane</keyword>
<organism evidence="2 3">
    <name type="scientific">Chryseobacterium luteum</name>
    <dbReference type="NCBI Taxonomy" id="421531"/>
    <lineage>
        <taxon>Bacteria</taxon>
        <taxon>Pseudomonadati</taxon>
        <taxon>Bacteroidota</taxon>
        <taxon>Flavobacteriia</taxon>
        <taxon>Flavobacteriales</taxon>
        <taxon>Weeksellaceae</taxon>
        <taxon>Chryseobacterium group</taxon>
        <taxon>Chryseobacterium</taxon>
    </lineage>
</organism>
<evidence type="ECO:0000313" key="3">
    <source>
        <dbReference type="Proteomes" id="UP000028703"/>
    </source>
</evidence>
<protein>
    <submittedName>
        <fullName evidence="2">Uncharacterized protein</fullName>
    </submittedName>
</protein>
<dbReference type="OrthoDB" id="1263685at2"/>
<dbReference type="Proteomes" id="UP000028703">
    <property type="component" value="Unassembled WGS sequence"/>
</dbReference>
<accession>A0A085ZEA3</accession>
<comment type="caution">
    <text evidence="2">The sequence shown here is derived from an EMBL/GenBank/DDBJ whole genome shotgun (WGS) entry which is preliminary data.</text>
</comment>
<dbReference type="AlphaFoldDB" id="A0A085ZEA3"/>